<accession>A0ABD1ZUV8</accession>
<dbReference type="AlphaFoldDB" id="A0ABD1ZUV8"/>
<evidence type="ECO:0000256" key="1">
    <source>
        <dbReference type="SAM" id="MobiDB-lite"/>
    </source>
</evidence>
<feature type="compositionally biased region" description="Basic and acidic residues" evidence="1">
    <location>
        <begin position="34"/>
        <end position="53"/>
    </location>
</feature>
<feature type="region of interest" description="Disordered" evidence="1">
    <location>
        <begin position="1"/>
        <end position="67"/>
    </location>
</feature>
<keyword evidence="3" id="KW-1185">Reference proteome</keyword>
<evidence type="ECO:0000313" key="2">
    <source>
        <dbReference type="EMBL" id="KAL2712133.1"/>
    </source>
</evidence>
<organism evidence="2 3">
    <name type="scientific">Vespula squamosa</name>
    <name type="common">Southern yellow jacket</name>
    <name type="synonym">Wasp</name>
    <dbReference type="NCBI Taxonomy" id="30214"/>
    <lineage>
        <taxon>Eukaryota</taxon>
        <taxon>Metazoa</taxon>
        <taxon>Ecdysozoa</taxon>
        <taxon>Arthropoda</taxon>
        <taxon>Hexapoda</taxon>
        <taxon>Insecta</taxon>
        <taxon>Pterygota</taxon>
        <taxon>Neoptera</taxon>
        <taxon>Endopterygota</taxon>
        <taxon>Hymenoptera</taxon>
        <taxon>Apocrita</taxon>
        <taxon>Aculeata</taxon>
        <taxon>Vespoidea</taxon>
        <taxon>Vespidae</taxon>
        <taxon>Vespinae</taxon>
        <taxon>Vespula</taxon>
    </lineage>
</organism>
<feature type="compositionally biased region" description="Basic and acidic residues" evidence="1">
    <location>
        <begin position="1"/>
        <end position="17"/>
    </location>
</feature>
<gene>
    <name evidence="2" type="ORF">V1478_018368</name>
</gene>
<name>A0ABD1ZUV8_VESSQ</name>
<dbReference type="Proteomes" id="UP001607302">
    <property type="component" value="Unassembled WGS sequence"/>
</dbReference>
<reference evidence="2 3" key="1">
    <citation type="journal article" date="2024" name="Ann. Entomol. Soc. Am.">
        <title>Genomic analyses of the southern and eastern yellowjacket wasps (Hymenoptera: Vespidae) reveal evolutionary signatures of social life.</title>
        <authorList>
            <person name="Catto M.A."/>
            <person name="Caine P.B."/>
            <person name="Orr S.E."/>
            <person name="Hunt B.G."/>
            <person name="Goodisman M.A.D."/>
        </authorList>
    </citation>
    <scope>NUCLEOTIDE SEQUENCE [LARGE SCALE GENOMIC DNA]</scope>
    <source>
        <strain evidence="2">233</strain>
        <tissue evidence="2">Head and thorax</tissue>
    </source>
</reference>
<dbReference type="EMBL" id="JAUDFV010000167">
    <property type="protein sequence ID" value="KAL2712133.1"/>
    <property type="molecule type" value="Genomic_DNA"/>
</dbReference>
<protein>
    <submittedName>
        <fullName evidence="2">Uncharacterized protein</fullName>
    </submittedName>
</protein>
<sequence>MGEADSRGGREGGDVERGGGGWREGWRKRMGGVEGHERRREKRESASERESRNNKAKHQGRQALLQRLGPIQREEALIERLLNPLSRVGWLSKFESRGMPPPAWLRPANRRPVPACHLAGYPGTSMLSHADTST</sequence>
<evidence type="ECO:0000313" key="3">
    <source>
        <dbReference type="Proteomes" id="UP001607302"/>
    </source>
</evidence>
<comment type="caution">
    <text evidence="2">The sequence shown here is derived from an EMBL/GenBank/DDBJ whole genome shotgun (WGS) entry which is preliminary data.</text>
</comment>
<proteinExistence type="predicted"/>